<name>A0A0E0GWE8_ORYNI</name>
<protein>
    <submittedName>
        <fullName evidence="2">Uncharacterized protein</fullName>
    </submittedName>
</protein>
<evidence type="ECO:0000313" key="3">
    <source>
        <dbReference type="Proteomes" id="UP000006591"/>
    </source>
</evidence>
<evidence type="ECO:0000313" key="2">
    <source>
        <dbReference type="EnsemblPlants" id="ONIVA03G42810.1"/>
    </source>
</evidence>
<dbReference type="HOGENOM" id="CLU_513285_0_0_1"/>
<dbReference type="AlphaFoldDB" id="A0A0E0GWE8"/>
<reference evidence="2" key="2">
    <citation type="submission" date="2018-04" db="EMBL/GenBank/DDBJ databases">
        <title>OnivRS2 (Oryza nivara Reference Sequence Version 2).</title>
        <authorList>
            <person name="Zhang J."/>
            <person name="Kudrna D."/>
            <person name="Lee S."/>
            <person name="Talag J."/>
            <person name="Rajasekar S."/>
            <person name="Welchert J."/>
            <person name="Hsing Y.-I."/>
            <person name="Wing R.A."/>
        </authorList>
    </citation>
    <scope>NUCLEOTIDE SEQUENCE [LARGE SCALE GENOMIC DNA]</scope>
    <source>
        <strain evidence="2">SL10</strain>
    </source>
</reference>
<organism evidence="2">
    <name type="scientific">Oryza nivara</name>
    <name type="common">Indian wild rice</name>
    <name type="synonym">Oryza sativa f. spontanea</name>
    <dbReference type="NCBI Taxonomy" id="4536"/>
    <lineage>
        <taxon>Eukaryota</taxon>
        <taxon>Viridiplantae</taxon>
        <taxon>Streptophyta</taxon>
        <taxon>Embryophyta</taxon>
        <taxon>Tracheophyta</taxon>
        <taxon>Spermatophyta</taxon>
        <taxon>Magnoliopsida</taxon>
        <taxon>Liliopsida</taxon>
        <taxon>Poales</taxon>
        <taxon>Poaceae</taxon>
        <taxon>BOP clade</taxon>
        <taxon>Oryzoideae</taxon>
        <taxon>Oryzeae</taxon>
        <taxon>Oryzinae</taxon>
        <taxon>Oryza</taxon>
    </lineage>
</organism>
<accession>A0A0E0GWE8</accession>
<feature type="region of interest" description="Disordered" evidence="1">
    <location>
        <begin position="493"/>
        <end position="531"/>
    </location>
</feature>
<keyword evidence="3" id="KW-1185">Reference proteome</keyword>
<dbReference type="EnsemblPlants" id="ONIVA03G42810.1">
    <property type="protein sequence ID" value="ONIVA03G42810.1"/>
    <property type="gene ID" value="ONIVA03G42810"/>
</dbReference>
<evidence type="ECO:0000256" key="1">
    <source>
        <dbReference type="SAM" id="MobiDB-lite"/>
    </source>
</evidence>
<reference evidence="2" key="1">
    <citation type="submission" date="2015-04" db="UniProtKB">
        <authorList>
            <consortium name="EnsemblPlants"/>
        </authorList>
    </citation>
    <scope>IDENTIFICATION</scope>
    <source>
        <strain evidence="2">SL10</strain>
    </source>
</reference>
<proteinExistence type="predicted"/>
<dbReference type="eggNOG" id="ENOG502R7JK">
    <property type="taxonomic scope" value="Eukaryota"/>
</dbReference>
<sequence>MRFYGERLMKISKSLSKEATSVIRKLQFEPSLIISLNNLDACRGLIFWIASNCKVAKFNNEDVIVLNVNPETPRLITPAVLGVIHGYPRGVLLNNTPDPDSPPLKNILEHPHAKLEDLQEAIFAAKQKRLKQNLVHDKKTNPYNLLSIEDIEEACSAARSNNDTMLEVMLFLAALIHYSSFTKSGHYISATSLNSVLEIEKIASNDWCKLLLDHMKNGFIALEKSGTVWSPVSFLIFFLDNLDWAATTSNDPMKTPRLQYYTKSVLDKFVDLLEDNTRIKLKPWDRTVYAHKGIPEVQPDQIEYTVVCKDNAKKRSRLHEDDSVVIVCNDNAKKRSRLHEDDSVVIVPSMKRLLGSSLKEIPIDMVDRANNIIEKFQSSWVESVQRITQTEVMNCNRQLEELFGLGSKQAEESELDRFYEEHVLSKINLTEKDKSDIVLNIGSFLIPDYMFVEVFQPGGQMSNWVAQGLANVWNEKWSGVHVMLDVFPVVKKRSRSGKSGIGKTVEEEDCKKKGKSEKNKRPFQEEDDSFP</sequence>
<dbReference type="OMA" id="GHYISAT"/>
<dbReference type="Proteomes" id="UP000006591">
    <property type="component" value="Chromosome 3"/>
</dbReference>
<dbReference type="Gramene" id="ONIVA03G42810.1">
    <property type="protein sequence ID" value="ONIVA03G42810.1"/>
    <property type="gene ID" value="ONIVA03G42810"/>
</dbReference>